<evidence type="ECO:0000259" key="7">
    <source>
        <dbReference type="PROSITE" id="PS50949"/>
    </source>
</evidence>
<dbReference type="SUPFAM" id="SSF48008">
    <property type="entry name" value="GntR ligand-binding domain-like"/>
    <property type="match status" value="1"/>
</dbReference>
<dbReference type="InterPro" id="IPR000524">
    <property type="entry name" value="Tscrpt_reg_HTH_GntR"/>
</dbReference>
<protein>
    <recommendedName>
        <fullName evidence="6">Pyruvate dehydrogenase complex repressor</fullName>
    </recommendedName>
</protein>
<dbReference type="InterPro" id="IPR011711">
    <property type="entry name" value="GntR_C"/>
</dbReference>
<dbReference type="InterPro" id="IPR036388">
    <property type="entry name" value="WH-like_DNA-bd_sf"/>
</dbReference>
<accession>A0A4P7HKI4</accession>
<dbReference type="Pfam" id="PF07729">
    <property type="entry name" value="FCD"/>
    <property type="match status" value="1"/>
</dbReference>
<dbReference type="Proteomes" id="UP000296374">
    <property type="component" value="Chromosome"/>
</dbReference>
<evidence type="ECO:0000313" key="9">
    <source>
        <dbReference type="Proteomes" id="UP000296374"/>
    </source>
</evidence>
<keyword evidence="1" id="KW-0678">Repressor</keyword>
<feature type="domain" description="HTH gntR-type" evidence="7">
    <location>
        <begin position="17"/>
        <end position="85"/>
    </location>
</feature>
<dbReference type="AlphaFoldDB" id="A0A4P7HKI4"/>
<evidence type="ECO:0000256" key="2">
    <source>
        <dbReference type="ARBA" id="ARBA00023015"/>
    </source>
</evidence>
<evidence type="ECO:0000256" key="6">
    <source>
        <dbReference type="ARBA" id="ARBA00039592"/>
    </source>
</evidence>
<dbReference type="PANTHER" id="PTHR43537">
    <property type="entry name" value="TRANSCRIPTIONAL REGULATOR, GNTR FAMILY"/>
    <property type="match status" value="1"/>
</dbReference>
<evidence type="ECO:0000313" key="8">
    <source>
        <dbReference type="EMBL" id="QBX34688.1"/>
    </source>
</evidence>
<keyword evidence="4" id="KW-0804">Transcription</keyword>
<name>A0A4P7HKI4_9RHOB</name>
<dbReference type="GO" id="GO:0003700">
    <property type="term" value="F:DNA-binding transcription factor activity"/>
    <property type="evidence" value="ECO:0007669"/>
    <property type="project" value="InterPro"/>
</dbReference>
<dbReference type="CDD" id="cd07377">
    <property type="entry name" value="WHTH_GntR"/>
    <property type="match status" value="1"/>
</dbReference>
<dbReference type="GO" id="GO:0003677">
    <property type="term" value="F:DNA binding"/>
    <property type="evidence" value="ECO:0007669"/>
    <property type="project" value="UniProtKB-KW"/>
</dbReference>
<comment type="function">
    <text evidence="5">Transcriptional repressor for the pyruvate dehydrogenase complex genes aceEF and lpd.</text>
</comment>
<dbReference type="RefSeq" id="WP_135312977.1">
    <property type="nucleotide sequence ID" value="NZ_CP038439.1"/>
</dbReference>
<evidence type="ECO:0000256" key="3">
    <source>
        <dbReference type="ARBA" id="ARBA00023125"/>
    </source>
</evidence>
<keyword evidence="2" id="KW-0805">Transcription regulation</keyword>
<keyword evidence="3" id="KW-0238">DNA-binding</keyword>
<gene>
    <name evidence="8" type="ORF">E4191_08180</name>
</gene>
<organism evidence="8 9">
    <name type="scientific">Paracoccus liaowanqingii</name>
    <dbReference type="NCBI Taxonomy" id="2560053"/>
    <lineage>
        <taxon>Bacteria</taxon>
        <taxon>Pseudomonadati</taxon>
        <taxon>Pseudomonadota</taxon>
        <taxon>Alphaproteobacteria</taxon>
        <taxon>Rhodobacterales</taxon>
        <taxon>Paracoccaceae</taxon>
        <taxon>Paracoccus</taxon>
    </lineage>
</organism>
<dbReference type="SMART" id="SM00345">
    <property type="entry name" value="HTH_GNTR"/>
    <property type="match status" value="1"/>
</dbReference>
<dbReference type="Gene3D" id="1.10.10.10">
    <property type="entry name" value="Winged helix-like DNA-binding domain superfamily/Winged helix DNA-binding domain"/>
    <property type="match status" value="1"/>
</dbReference>
<evidence type="ECO:0000256" key="5">
    <source>
        <dbReference type="ARBA" id="ARBA00037357"/>
    </source>
</evidence>
<dbReference type="InterPro" id="IPR008920">
    <property type="entry name" value="TF_FadR/GntR_C"/>
</dbReference>
<reference evidence="9" key="1">
    <citation type="submission" date="2019-03" db="EMBL/GenBank/DDBJ databases">
        <authorList>
            <person name="Li J."/>
        </authorList>
    </citation>
    <scope>NUCLEOTIDE SEQUENCE [LARGE SCALE GENOMIC DNA]</scope>
    <source>
        <strain evidence="9">2251</strain>
    </source>
</reference>
<dbReference type="InterPro" id="IPR036390">
    <property type="entry name" value="WH_DNA-bd_sf"/>
</dbReference>
<dbReference type="SMART" id="SM00895">
    <property type="entry name" value="FCD"/>
    <property type="match status" value="1"/>
</dbReference>
<sequence>MPAPPVPDTPFQPIDPTRLSDAVVAQIEALILQGVLRPGERLPGERELAGRMGVSRPSLREALAAMQADGLLITRPGDGVFVAQVLGSAFSPALVRLISRHPQAADDYLTFRKDLEGLAAERAAVAAGETDLQVLDRIVQSMRHAHVSPDPQIEAALDADFHMAIVEASHNLMALHMMRAMQDLLRQGMLFNRPRIFASPDLRDRILDQHIAINDALQLRDGPASRAALEDHLDLVARTLIAQRRADDHAAVARLRLRNRADP</sequence>
<dbReference type="Gene3D" id="1.20.120.530">
    <property type="entry name" value="GntR ligand-binding domain-like"/>
    <property type="match status" value="1"/>
</dbReference>
<evidence type="ECO:0000256" key="4">
    <source>
        <dbReference type="ARBA" id="ARBA00023163"/>
    </source>
</evidence>
<dbReference type="KEGG" id="plia:E4191_08180"/>
<dbReference type="EMBL" id="CP038439">
    <property type="protein sequence ID" value="QBX34688.1"/>
    <property type="molecule type" value="Genomic_DNA"/>
</dbReference>
<proteinExistence type="predicted"/>
<dbReference type="Pfam" id="PF00392">
    <property type="entry name" value="GntR"/>
    <property type="match status" value="1"/>
</dbReference>
<evidence type="ECO:0000256" key="1">
    <source>
        <dbReference type="ARBA" id="ARBA00022491"/>
    </source>
</evidence>
<dbReference type="PANTHER" id="PTHR43537:SF34">
    <property type="entry name" value="PYRUVATE DEHYDROGENASE COMPLEX REPRESSOR"/>
    <property type="match status" value="1"/>
</dbReference>
<dbReference type="PRINTS" id="PR00035">
    <property type="entry name" value="HTHGNTR"/>
</dbReference>
<dbReference type="SUPFAM" id="SSF46785">
    <property type="entry name" value="Winged helix' DNA-binding domain"/>
    <property type="match status" value="1"/>
</dbReference>
<dbReference type="PROSITE" id="PS50949">
    <property type="entry name" value="HTH_GNTR"/>
    <property type="match status" value="1"/>
</dbReference>